<organism evidence="2 3">
    <name type="scientific">Shewanella intestini</name>
    <dbReference type="NCBI Taxonomy" id="2017544"/>
    <lineage>
        <taxon>Bacteria</taxon>
        <taxon>Pseudomonadati</taxon>
        <taxon>Pseudomonadota</taxon>
        <taxon>Gammaproteobacteria</taxon>
        <taxon>Alteromonadales</taxon>
        <taxon>Shewanellaceae</taxon>
        <taxon>Shewanella</taxon>
    </lineage>
</organism>
<dbReference type="Proteomes" id="UP000811844">
    <property type="component" value="Unassembled WGS sequence"/>
</dbReference>
<dbReference type="RefSeq" id="WP_153660557.1">
    <property type="nucleotide sequence ID" value="NZ_JAAIKR010000001.1"/>
</dbReference>
<accession>A0ABS5HYQ9</accession>
<evidence type="ECO:0000256" key="1">
    <source>
        <dbReference type="SAM" id="Phobius"/>
    </source>
</evidence>
<feature type="transmembrane region" description="Helical" evidence="1">
    <location>
        <begin position="27"/>
        <end position="44"/>
    </location>
</feature>
<keyword evidence="3" id="KW-1185">Reference proteome</keyword>
<feature type="transmembrane region" description="Helical" evidence="1">
    <location>
        <begin position="64"/>
        <end position="83"/>
    </location>
</feature>
<comment type="caution">
    <text evidence="2">The sequence shown here is derived from an EMBL/GenBank/DDBJ whole genome shotgun (WGS) entry which is preliminary data.</text>
</comment>
<evidence type="ECO:0000313" key="2">
    <source>
        <dbReference type="EMBL" id="MBR9726904.1"/>
    </source>
</evidence>
<dbReference type="EMBL" id="JAAIKR010000001">
    <property type="protein sequence ID" value="MBR9726904.1"/>
    <property type="molecule type" value="Genomic_DNA"/>
</dbReference>
<reference evidence="2 3" key="1">
    <citation type="submission" date="2020-02" db="EMBL/GenBank/DDBJ databases">
        <title>Shewanella WXL01 sp. nov., a marine bacterium isolated from green algae in Luhuitou Fringing Reef (Northern South China Sea).</title>
        <authorList>
            <person name="Wang X."/>
        </authorList>
    </citation>
    <scope>NUCLEOTIDE SEQUENCE [LARGE SCALE GENOMIC DNA]</scope>
    <source>
        <strain evidence="2 3">MCCC 1A01895</strain>
    </source>
</reference>
<keyword evidence="1" id="KW-1133">Transmembrane helix</keyword>
<evidence type="ECO:0008006" key="4">
    <source>
        <dbReference type="Google" id="ProtNLM"/>
    </source>
</evidence>
<sequence>MFLLSSSLMMLLSLLPFKITDQYQLKFALIICFIVAVFLGYQYTFDIPTSNSAMLLPIWSQLFFLSRPVAVGFGIAACVGYLLQSRNKDYHLDNHCHMLSLLAGTAFLVGEVAGNFWAFLGWGKSWGWTGHFYVSALTYLLLVLVFHLPKAWFNSASRLALGKAVLLGFICLLILGYKFS</sequence>
<gene>
    <name evidence="2" type="ORF">G3R48_02710</name>
</gene>
<evidence type="ECO:0000313" key="3">
    <source>
        <dbReference type="Proteomes" id="UP000811844"/>
    </source>
</evidence>
<proteinExistence type="predicted"/>
<keyword evidence="1" id="KW-0472">Membrane</keyword>
<name>A0ABS5HYQ9_9GAMM</name>
<feature type="transmembrane region" description="Helical" evidence="1">
    <location>
        <begin position="160"/>
        <end position="179"/>
    </location>
</feature>
<feature type="transmembrane region" description="Helical" evidence="1">
    <location>
        <begin position="95"/>
        <end position="118"/>
    </location>
</feature>
<keyword evidence="1" id="KW-0812">Transmembrane</keyword>
<protein>
    <recommendedName>
        <fullName evidence="4">Cytochrome c assembly protein domain-containing protein</fullName>
    </recommendedName>
</protein>
<feature type="transmembrane region" description="Helical" evidence="1">
    <location>
        <begin position="130"/>
        <end position="148"/>
    </location>
</feature>